<dbReference type="GO" id="GO:0050661">
    <property type="term" value="F:NADP binding"/>
    <property type="evidence" value="ECO:0007669"/>
    <property type="project" value="TreeGrafter"/>
</dbReference>
<evidence type="ECO:0000256" key="2">
    <source>
        <dbReference type="ARBA" id="ARBA00004994"/>
    </source>
</evidence>
<comment type="catalytic activity">
    <reaction evidence="10 11">
        <text>(R)-pantoate + NADP(+) = 2-dehydropantoate + NADPH + H(+)</text>
        <dbReference type="Rhea" id="RHEA:16233"/>
        <dbReference type="ChEBI" id="CHEBI:11561"/>
        <dbReference type="ChEBI" id="CHEBI:15378"/>
        <dbReference type="ChEBI" id="CHEBI:15980"/>
        <dbReference type="ChEBI" id="CHEBI:57783"/>
        <dbReference type="ChEBI" id="CHEBI:58349"/>
        <dbReference type="EC" id="1.1.1.169"/>
    </reaction>
</comment>
<dbReference type="FunFam" id="1.10.1040.10:FF:000017">
    <property type="entry name" value="2-dehydropantoate 2-reductase"/>
    <property type="match status" value="1"/>
</dbReference>
<keyword evidence="6 11" id="KW-0566">Pantothenate biosynthesis</keyword>
<dbReference type="PANTHER" id="PTHR43765:SF2">
    <property type="entry name" value="2-DEHYDROPANTOATE 2-REDUCTASE"/>
    <property type="match status" value="1"/>
</dbReference>
<dbReference type="SUPFAM" id="SSF48179">
    <property type="entry name" value="6-phosphogluconate dehydrogenase C-terminal domain-like"/>
    <property type="match status" value="1"/>
</dbReference>
<evidence type="ECO:0000259" key="13">
    <source>
        <dbReference type="Pfam" id="PF08546"/>
    </source>
</evidence>
<protein>
    <recommendedName>
        <fullName evidence="5 11">2-dehydropantoate 2-reductase</fullName>
        <ecNumber evidence="4 11">1.1.1.169</ecNumber>
    </recommendedName>
    <alternativeName>
        <fullName evidence="9 11">Ketopantoate reductase</fullName>
    </alternativeName>
</protein>
<dbReference type="GO" id="GO:0005737">
    <property type="term" value="C:cytoplasm"/>
    <property type="evidence" value="ECO:0007669"/>
    <property type="project" value="TreeGrafter"/>
</dbReference>
<dbReference type="Proteomes" id="UP000717624">
    <property type="component" value="Unassembled WGS sequence"/>
</dbReference>
<comment type="function">
    <text evidence="1 11">Catalyzes the NADPH-dependent reduction of ketopantoate into pantoic acid.</text>
</comment>
<evidence type="ECO:0000313" key="15">
    <source>
        <dbReference type="Proteomes" id="UP000717624"/>
    </source>
</evidence>
<comment type="pathway">
    <text evidence="2 11">Cofactor biosynthesis; (R)-pantothenate biosynthesis; (R)-pantoate from 3-methyl-2-oxobutanoate: step 2/2.</text>
</comment>
<evidence type="ECO:0000259" key="12">
    <source>
        <dbReference type="Pfam" id="PF02558"/>
    </source>
</evidence>
<sequence>MKVVVIGGGSVGLLMAARLRSGGIHTMLVTRGETQARQLLAEGIKLQKLDGSVLHLTIDSSPIQKKLPLADIYILAVKQPDLPAIYPLLAKLPTDALLIALQNGLSHVEPLQQVISPDRLFFAINSEGAMRLAPTFVQHTGQGLLRIGPWEATQTTSQLVQNFVQTAQTCGIPTVFVKQISEFAWRKLVANSIINPMTALFELRNGELLHSSDLLAMMRELFQEAAAIAAATGQHIDEQVWQELLTICRNTSQNYSSMLQDIRAGKSTEIEAINGYLVKLGQRHGLPTQWHRTVRDAILLKTGIRLLKGDKGHDSFG</sequence>
<evidence type="ECO:0000256" key="10">
    <source>
        <dbReference type="ARBA" id="ARBA00048793"/>
    </source>
</evidence>
<dbReference type="InterPro" id="IPR013332">
    <property type="entry name" value="KPR_N"/>
</dbReference>
<evidence type="ECO:0000256" key="7">
    <source>
        <dbReference type="ARBA" id="ARBA00022857"/>
    </source>
</evidence>
<proteinExistence type="inferred from homology"/>
<evidence type="ECO:0000256" key="5">
    <source>
        <dbReference type="ARBA" id="ARBA00019465"/>
    </source>
</evidence>
<dbReference type="InterPro" id="IPR003710">
    <property type="entry name" value="ApbA"/>
</dbReference>
<keyword evidence="8 11" id="KW-0560">Oxidoreductase</keyword>
<comment type="caution">
    <text evidence="14">The sequence shown here is derived from an EMBL/GenBank/DDBJ whole genome shotgun (WGS) entry which is preliminary data.</text>
</comment>
<dbReference type="InterPro" id="IPR008927">
    <property type="entry name" value="6-PGluconate_DH-like_C_sf"/>
</dbReference>
<dbReference type="GO" id="GO:0008677">
    <property type="term" value="F:2-dehydropantoate 2-reductase activity"/>
    <property type="evidence" value="ECO:0007669"/>
    <property type="project" value="UniProtKB-EC"/>
</dbReference>
<dbReference type="NCBIfam" id="TIGR00745">
    <property type="entry name" value="apbA_panE"/>
    <property type="match status" value="1"/>
</dbReference>
<dbReference type="Pfam" id="PF08546">
    <property type="entry name" value="ApbA_C"/>
    <property type="match status" value="1"/>
</dbReference>
<evidence type="ECO:0000256" key="6">
    <source>
        <dbReference type="ARBA" id="ARBA00022655"/>
    </source>
</evidence>
<feature type="domain" description="Ketopantoate reductase N-terminal" evidence="12">
    <location>
        <begin position="3"/>
        <end position="151"/>
    </location>
</feature>
<dbReference type="GO" id="GO:0015940">
    <property type="term" value="P:pantothenate biosynthetic process"/>
    <property type="evidence" value="ECO:0007669"/>
    <property type="project" value="UniProtKB-KW"/>
</dbReference>
<comment type="similarity">
    <text evidence="3 11">Belongs to the ketopantoate reductase family.</text>
</comment>
<evidence type="ECO:0000256" key="9">
    <source>
        <dbReference type="ARBA" id="ARBA00032024"/>
    </source>
</evidence>
<feature type="domain" description="Ketopantoate reductase C-terminal" evidence="13">
    <location>
        <begin position="182"/>
        <end position="298"/>
    </location>
</feature>
<keyword evidence="15" id="KW-1185">Reference proteome</keyword>
<evidence type="ECO:0000256" key="8">
    <source>
        <dbReference type="ARBA" id="ARBA00023002"/>
    </source>
</evidence>
<dbReference type="InterPro" id="IPR013752">
    <property type="entry name" value="KPA_reductase"/>
</dbReference>
<gene>
    <name evidence="14" type="ORF">JOD01_000903</name>
</gene>
<evidence type="ECO:0000256" key="11">
    <source>
        <dbReference type="RuleBase" id="RU362068"/>
    </source>
</evidence>
<evidence type="ECO:0000256" key="3">
    <source>
        <dbReference type="ARBA" id="ARBA00007870"/>
    </source>
</evidence>
<organism evidence="14 15">
    <name type="scientific">Brevibacillus fulvus</name>
    <dbReference type="NCBI Taxonomy" id="1125967"/>
    <lineage>
        <taxon>Bacteria</taxon>
        <taxon>Bacillati</taxon>
        <taxon>Bacillota</taxon>
        <taxon>Bacilli</taxon>
        <taxon>Bacillales</taxon>
        <taxon>Paenibacillaceae</taxon>
        <taxon>Brevibacillus</taxon>
    </lineage>
</organism>
<dbReference type="EMBL" id="JAFBEB010000002">
    <property type="protein sequence ID" value="MBM7589305.1"/>
    <property type="molecule type" value="Genomic_DNA"/>
</dbReference>
<name>A0A939BNM5_9BACL</name>
<dbReference type="PANTHER" id="PTHR43765">
    <property type="entry name" value="2-DEHYDROPANTOATE 2-REDUCTASE-RELATED"/>
    <property type="match status" value="1"/>
</dbReference>
<evidence type="ECO:0000256" key="1">
    <source>
        <dbReference type="ARBA" id="ARBA00002919"/>
    </source>
</evidence>
<dbReference type="SUPFAM" id="SSF51735">
    <property type="entry name" value="NAD(P)-binding Rossmann-fold domains"/>
    <property type="match status" value="1"/>
</dbReference>
<accession>A0A939BNM5</accession>
<evidence type="ECO:0000256" key="4">
    <source>
        <dbReference type="ARBA" id="ARBA00013014"/>
    </source>
</evidence>
<dbReference type="InterPro" id="IPR050838">
    <property type="entry name" value="Ketopantoate_reductase"/>
</dbReference>
<dbReference type="RefSeq" id="WP_204517032.1">
    <property type="nucleotide sequence ID" value="NZ_BAABIN010000015.1"/>
</dbReference>
<dbReference type="EC" id="1.1.1.169" evidence="4 11"/>
<reference evidence="14" key="1">
    <citation type="submission" date="2021-01" db="EMBL/GenBank/DDBJ databases">
        <title>Genomic Encyclopedia of Type Strains, Phase IV (KMG-IV): sequencing the most valuable type-strain genomes for metagenomic binning, comparative biology and taxonomic classification.</title>
        <authorList>
            <person name="Goeker M."/>
        </authorList>
    </citation>
    <scope>NUCLEOTIDE SEQUENCE</scope>
    <source>
        <strain evidence="14">DSM 25523</strain>
    </source>
</reference>
<dbReference type="InterPro" id="IPR013328">
    <property type="entry name" value="6PGD_dom2"/>
</dbReference>
<dbReference type="InterPro" id="IPR036291">
    <property type="entry name" value="NAD(P)-bd_dom_sf"/>
</dbReference>
<dbReference type="AlphaFoldDB" id="A0A939BNM5"/>
<evidence type="ECO:0000313" key="14">
    <source>
        <dbReference type="EMBL" id="MBM7589305.1"/>
    </source>
</evidence>
<dbReference type="Gene3D" id="3.40.50.720">
    <property type="entry name" value="NAD(P)-binding Rossmann-like Domain"/>
    <property type="match status" value="1"/>
</dbReference>
<dbReference type="Gene3D" id="1.10.1040.10">
    <property type="entry name" value="N-(1-d-carboxylethyl)-l-norvaline Dehydrogenase, domain 2"/>
    <property type="match status" value="1"/>
</dbReference>
<keyword evidence="7 11" id="KW-0521">NADP</keyword>
<dbReference type="Pfam" id="PF02558">
    <property type="entry name" value="ApbA"/>
    <property type="match status" value="1"/>
</dbReference>